<protein>
    <recommendedName>
        <fullName evidence="4">Lipoprotein</fullName>
    </recommendedName>
</protein>
<keyword evidence="3" id="KW-1185">Reference proteome</keyword>
<keyword evidence="1" id="KW-0732">Signal</keyword>
<proteinExistence type="predicted"/>
<organism evidence="2 3">
    <name type="scientific">Candidatus Fervidibacter sacchari</name>
    <dbReference type="NCBI Taxonomy" id="1448929"/>
    <lineage>
        <taxon>Bacteria</taxon>
        <taxon>Candidatus Fervidibacterota</taxon>
        <taxon>Candidatus Fervidibacter</taxon>
    </lineage>
</organism>
<evidence type="ECO:0000313" key="2">
    <source>
        <dbReference type="EMBL" id="MCS3921223.1"/>
    </source>
</evidence>
<name>A0ABT2EWC5_9BACT</name>
<evidence type="ECO:0000313" key="3">
    <source>
        <dbReference type="Proteomes" id="UP001204798"/>
    </source>
</evidence>
<accession>A0ABT2EWC5</accession>
<dbReference type="Proteomes" id="UP001204798">
    <property type="component" value="Unassembled WGS sequence"/>
</dbReference>
<sequence>MKRIKILLQVVNFVLAAFCVALLISCAQMTCPKATIESVPSDCQVKNAGDWFNYCMEGEYEGEYGCCQYQCREFECEGIYGRYIDCVELGTVQVSYRCNQEAGQCYQQ</sequence>
<evidence type="ECO:0008006" key="4">
    <source>
        <dbReference type="Google" id="ProtNLM"/>
    </source>
</evidence>
<reference evidence="2 3" key="1">
    <citation type="submission" date="2022-08" db="EMBL/GenBank/DDBJ databases">
        <title>Bacterial and archaeal communities from various locations to study Microbial Dark Matter (Phase II).</title>
        <authorList>
            <person name="Stepanauskas R."/>
        </authorList>
    </citation>
    <scope>NUCLEOTIDE SEQUENCE [LARGE SCALE GENOMIC DNA]</scope>
    <source>
        <strain evidence="2 3">PD1</strain>
    </source>
</reference>
<dbReference type="EMBL" id="JANUCP010000011">
    <property type="protein sequence ID" value="MCS3921223.1"/>
    <property type="molecule type" value="Genomic_DNA"/>
</dbReference>
<feature type="chain" id="PRO_5045287846" description="Lipoprotein" evidence="1">
    <location>
        <begin position="30"/>
        <end position="108"/>
    </location>
</feature>
<gene>
    <name evidence="2" type="ORF">M2350_003669</name>
</gene>
<evidence type="ECO:0000256" key="1">
    <source>
        <dbReference type="SAM" id="SignalP"/>
    </source>
</evidence>
<feature type="signal peptide" evidence="1">
    <location>
        <begin position="1"/>
        <end position="29"/>
    </location>
</feature>
<dbReference type="PROSITE" id="PS51257">
    <property type="entry name" value="PROKAR_LIPOPROTEIN"/>
    <property type="match status" value="1"/>
</dbReference>
<comment type="caution">
    <text evidence="2">The sequence shown here is derived from an EMBL/GenBank/DDBJ whole genome shotgun (WGS) entry which is preliminary data.</text>
</comment>